<dbReference type="InterPro" id="IPR020846">
    <property type="entry name" value="MFS_dom"/>
</dbReference>
<dbReference type="PANTHER" id="PTHR16172">
    <property type="entry name" value="MAJOR FACILITATOR SUPERFAMILY DOMAIN-CONTAINING PROTEIN 6-LIKE"/>
    <property type="match status" value="1"/>
</dbReference>
<reference evidence="9 10" key="1">
    <citation type="submission" date="2023-10" db="EMBL/GenBank/DDBJ databases">
        <title>Genomes of two closely related lineages of the louse Polyplax serrata with different host specificities.</title>
        <authorList>
            <person name="Martinu J."/>
            <person name="Tarabai H."/>
            <person name="Stefka J."/>
            <person name="Hypsa V."/>
        </authorList>
    </citation>
    <scope>NUCLEOTIDE SEQUENCE [LARGE SCALE GENOMIC DNA]</scope>
    <source>
        <strain evidence="9">HR10_N</strain>
    </source>
</reference>
<comment type="caution">
    <text evidence="9">The sequence shown here is derived from an EMBL/GenBank/DDBJ whole genome shotgun (WGS) entry which is preliminary data.</text>
</comment>
<dbReference type="EMBL" id="JAWJWE010000040">
    <property type="protein sequence ID" value="KAK6619556.1"/>
    <property type="molecule type" value="Genomic_DNA"/>
</dbReference>
<feature type="transmembrane region" description="Helical" evidence="7">
    <location>
        <begin position="523"/>
        <end position="542"/>
    </location>
</feature>
<accession>A0AAN8S7E1</accession>
<feature type="domain" description="Major facilitator superfamily (MFS) profile" evidence="8">
    <location>
        <begin position="524"/>
        <end position="786"/>
    </location>
</feature>
<dbReference type="Proteomes" id="UP001372834">
    <property type="component" value="Unassembled WGS sequence"/>
</dbReference>
<evidence type="ECO:0000256" key="4">
    <source>
        <dbReference type="ARBA" id="ARBA00022989"/>
    </source>
</evidence>
<dbReference type="CDD" id="cd17335">
    <property type="entry name" value="MFS_MFSD6"/>
    <property type="match status" value="1"/>
</dbReference>
<feature type="transmembrane region" description="Helical" evidence="7">
    <location>
        <begin position="88"/>
        <end position="109"/>
    </location>
</feature>
<dbReference type="Gene3D" id="1.20.1250.20">
    <property type="entry name" value="MFS general substrate transporter like domains"/>
    <property type="match status" value="3"/>
</dbReference>
<feature type="transmembrane region" description="Helical" evidence="7">
    <location>
        <begin position="648"/>
        <end position="668"/>
    </location>
</feature>
<feature type="transmembrane region" description="Helical" evidence="7">
    <location>
        <begin position="23"/>
        <end position="46"/>
    </location>
</feature>
<feature type="transmembrane region" description="Helical" evidence="7">
    <location>
        <begin position="410"/>
        <end position="439"/>
    </location>
</feature>
<proteinExistence type="inferred from homology"/>
<evidence type="ECO:0000313" key="9">
    <source>
        <dbReference type="EMBL" id="KAK6619556.1"/>
    </source>
</evidence>
<feature type="transmembrane region" description="Helical" evidence="7">
    <location>
        <begin position="615"/>
        <end position="636"/>
    </location>
</feature>
<feature type="transmembrane region" description="Helical" evidence="7">
    <location>
        <begin position="562"/>
        <end position="582"/>
    </location>
</feature>
<comment type="similarity">
    <text evidence="2">Belongs to the major facilitator superfamily. MFSD6 family.</text>
</comment>
<dbReference type="GO" id="GO:0016020">
    <property type="term" value="C:membrane"/>
    <property type="evidence" value="ECO:0007669"/>
    <property type="project" value="UniProtKB-SubCell"/>
</dbReference>
<protein>
    <recommendedName>
        <fullName evidence="8">Major facilitator superfamily (MFS) profile domain-containing protein</fullName>
    </recommendedName>
</protein>
<comment type="subcellular location">
    <subcellularLocation>
        <location evidence="1">Membrane</location>
        <topology evidence="1">Multi-pass membrane protein</topology>
    </subcellularLocation>
</comment>
<evidence type="ECO:0000256" key="5">
    <source>
        <dbReference type="ARBA" id="ARBA00023136"/>
    </source>
</evidence>
<dbReference type="Pfam" id="PF12832">
    <property type="entry name" value="MFS_1_like"/>
    <property type="match status" value="1"/>
</dbReference>
<feature type="transmembrane region" description="Helical" evidence="7">
    <location>
        <begin position="589"/>
        <end position="609"/>
    </location>
</feature>
<feature type="transmembrane region" description="Helical" evidence="7">
    <location>
        <begin position="451"/>
        <end position="472"/>
    </location>
</feature>
<dbReference type="PROSITE" id="PS50850">
    <property type="entry name" value="MFS"/>
    <property type="match status" value="1"/>
</dbReference>
<dbReference type="InterPro" id="IPR024989">
    <property type="entry name" value="MFS_assoc_dom"/>
</dbReference>
<evidence type="ECO:0000256" key="1">
    <source>
        <dbReference type="ARBA" id="ARBA00004141"/>
    </source>
</evidence>
<name>A0AAN8S7E1_POLSC</name>
<feature type="compositionally biased region" description="Basic and acidic residues" evidence="6">
    <location>
        <begin position="755"/>
        <end position="771"/>
    </location>
</feature>
<dbReference type="PANTHER" id="PTHR16172:SF35">
    <property type="entry name" value="MAJOR FACILITATOR SUPERFAMILY (MFS) PROFILE DOMAIN-CONTAINING PROTEIN"/>
    <property type="match status" value="1"/>
</dbReference>
<evidence type="ECO:0000256" key="2">
    <source>
        <dbReference type="ARBA" id="ARBA00005241"/>
    </source>
</evidence>
<dbReference type="InterPro" id="IPR051717">
    <property type="entry name" value="MFS_MFSD6"/>
</dbReference>
<feature type="transmembrane region" description="Helical" evidence="7">
    <location>
        <begin position="680"/>
        <end position="698"/>
    </location>
</feature>
<dbReference type="SUPFAM" id="SSF103473">
    <property type="entry name" value="MFS general substrate transporter"/>
    <property type="match status" value="2"/>
</dbReference>
<feature type="region of interest" description="Disordered" evidence="6">
    <location>
        <begin position="718"/>
        <end position="786"/>
    </location>
</feature>
<evidence type="ECO:0000256" key="3">
    <source>
        <dbReference type="ARBA" id="ARBA00022692"/>
    </source>
</evidence>
<gene>
    <name evidence="9" type="ORF">RUM43_012313</name>
</gene>
<feature type="transmembrane region" description="Helical" evidence="7">
    <location>
        <begin position="58"/>
        <end position="76"/>
    </location>
</feature>
<dbReference type="AlphaFoldDB" id="A0AAN8S7E1"/>
<evidence type="ECO:0000256" key="7">
    <source>
        <dbReference type="SAM" id="Phobius"/>
    </source>
</evidence>
<keyword evidence="3 7" id="KW-0812">Transmembrane</keyword>
<sequence length="786" mass="87648">MFLKNYFMKSVNRISKDFKQKELLPLKLVFFVQASTISVLYPYLTIHMRELGINVEEAAIMSAVIPVIGIIMPPLAGMVADKIGNFKLLLAFFSFIGGATALLLLLVPVGRITVTYPERVTLNVGCSEVLRENESDLSSSVFELGLSKDLPCQQVPGLVTANATPFELNNMQFEGCGYVCRSLNDSQGFRTVDFGSSNSSKEDVILKGRSYTIQIKTKTGVKSYHYSLAKEDVPRTKTKEDILSQRVMPNDKHLMTSIRMLAPSRYYFPASDFSKLSCQRVLDKEEKEMVVCHMGTDQDDGFTPAFNSSFHFNLKKNLVEENFEGLNHFTSEFATWFASNQSQPIRMMCSGFQRKDITVFVYIHNPENNLEVLETLPLSECQPRCLVTASRKSVCINLNQEVQYDPKLTFWIYLVIRVFIGIIGSTSYAMYEVAVIAILREQKADYGLQRIYASIGGMISSPLSGMLIDYASQGKGYTDFRPAFYLYAGLKMSTSILMLFMNLEFKKAATNVISDAIQVLKNLEVIALLVVCFVLGTAWGYIESFLFWFLEDLGGTRSLMGITITVGGIAGIPLLVLSGPIIDKIGHANVLFIGFLFYAIRLVGYSVIYNPYHCLFFEAMESITSSLAITAAVTYAAKLSTTTTDGSIQGLVGGLYFGVGRGAGSLIGGYLMKAFGTRQTYRIFAVFSVIVGFLYYFFNQFYITKRPQIEGNDICKESKPVKQVNPNPPTIPEKLRDGEKGCETAEQENNVAGGESDKKKNCQRIESESHHNPAYVPDNDEEKKAE</sequence>
<dbReference type="InterPro" id="IPR036259">
    <property type="entry name" value="MFS_trans_sf"/>
</dbReference>
<evidence type="ECO:0000259" key="8">
    <source>
        <dbReference type="PROSITE" id="PS50850"/>
    </source>
</evidence>
<evidence type="ECO:0000256" key="6">
    <source>
        <dbReference type="SAM" id="MobiDB-lite"/>
    </source>
</evidence>
<evidence type="ECO:0000313" key="10">
    <source>
        <dbReference type="Proteomes" id="UP001372834"/>
    </source>
</evidence>
<feature type="compositionally biased region" description="Basic and acidic residues" evidence="6">
    <location>
        <begin position="733"/>
        <end position="743"/>
    </location>
</feature>
<keyword evidence="5 7" id="KW-0472">Membrane</keyword>
<feature type="transmembrane region" description="Helical" evidence="7">
    <location>
        <begin position="484"/>
        <end position="503"/>
    </location>
</feature>
<organism evidence="9 10">
    <name type="scientific">Polyplax serrata</name>
    <name type="common">Common mouse louse</name>
    <dbReference type="NCBI Taxonomy" id="468196"/>
    <lineage>
        <taxon>Eukaryota</taxon>
        <taxon>Metazoa</taxon>
        <taxon>Ecdysozoa</taxon>
        <taxon>Arthropoda</taxon>
        <taxon>Hexapoda</taxon>
        <taxon>Insecta</taxon>
        <taxon>Pterygota</taxon>
        <taxon>Neoptera</taxon>
        <taxon>Paraneoptera</taxon>
        <taxon>Psocodea</taxon>
        <taxon>Troctomorpha</taxon>
        <taxon>Phthiraptera</taxon>
        <taxon>Anoplura</taxon>
        <taxon>Polyplacidae</taxon>
        <taxon>Polyplax</taxon>
    </lineage>
</organism>
<dbReference type="GO" id="GO:0022857">
    <property type="term" value="F:transmembrane transporter activity"/>
    <property type="evidence" value="ECO:0007669"/>
    <property type="project" value="InterPro"/>
</dbReference>
<keyword evidence="4 7" id="KW-1133">Transmembrane helix</keyword>